<dbReference type="RefSeq" id="WP_050074832.1">
    <property type="nucleotide sequence ID" value="NZ_CPZJ01000038.1"/>
</dbReference>
<gene>
    <name evidence="3" type="ORF">ERS008530_04719</name>
</gene>
<protein>
    <submittedName>
        <fullName evidence="3">Uncharacterized protein</fullName>
    </submittedName>
</protein>
<name>A0A0T9N6D6_YERIN</name>
<proteinExistence type="predicted"/>
<organism evidence="3 4">
    <name type="scientific">Yersinia intermedia</name>
    <dbReference type="NCBI Taxonomy" id="631"/>
    <lineage>
        <taxon>Bacteria</taxon>
        <taxon>Pseudomonadati</taxon>
        <taxon>Pseudomonadota</taxon>
        <taxon>Gammaproteobacteria</taxon>
        <taxon>Enterobacterales</taxon>
        <taxon>Yersiniaceae</taxon>
        <taxon>Yersinia</taxon>
    </lineage>
</organism>
<dbReference type="EMBL" id="CPZJ01000038">
    <property type="protein sequence ID" value="CNG78807.1"/>
    <property type="molecule type" value="Genomic_DNA"/>
</dbReference>
<reference evidence="3 4" key="1">
    <citation type="submission" date="2015-03" db="EMBL/GenBank/DDBJ databases">
        <authorList>
            <person name="Murphy D."/>
        </authorList>
    </citation>
    <scope>NUCLEOTIDE SEQUENCE [LARGE SCALE GENOMIC DNA]</scope>
    <source>
        <strain evidence="3 4">BR165/97</strain>
    </source>
</reference>
<dbReference type="OrthoDB" id="6163317at2"/>
<sequence>MTKKNMSGIYAWQRGRVENSALLVESAIGELLAGKQRISLAAIVQASKNVDPAEKGVSASTILRNQRCHAIYKKHSAPKASNQKSRSALSEALDEPTASELRRAYLLASKSKKILIAAVLSLERELKSCEAQNSNLREKILSLLLPDLVSRSG</sequence>
<feature type="coiled-coil region" evidence="1">
    <location>
        <begin position="112"/>
        <end position="139"/>
    </location>
</feature>
<evidence type="ECO:0000313" key="4">
    <source>
        <dbReference type="Proteomes" id="UP000038750"/>
    </source>
</evidence>
<evidence type="ECO:0000256" key="2">
    <source>
        <dbReference type="SAM" id="MobiDB-lite"/>
    </source>
</evidence>
<accession>A0A0T9N6D6</accession>
<feature type="region of interest" description="Disordered" evidence="2">
    <location>
        <begin position="75"/>
        <end position="97"/>
    </location>
</feature>
<keyword evidence="1" id="KW-0175">Coiled coil</keyword>
<evidence type="ECO:0000313" key="3">
    <source>
        <dbReference type="EMBL" id="CNG78807.1"/>
    </source>
</evidence>
<dbReference type="AlphaFoldDB" id="A0A0T9N6D6"/>
<evidence type="ECO:0000256" key="1">
    <source>
        <dbReference type="SAM" id="Coils"/>
    </source>
</evidence>
<feature type="compositionally biased region" description="Polar residues" evidence="2">
    <location>
        <begin position="79"/>
        <end position="88"/>
    </location>
</feature>
<dbReference type="Proteomes" id="UP000038750">
    <property type="component" value="Unassembled WGS sequence"/>
</dbReference>